<reference evidence="2 3" key="1">
    <citation type="submission" date="2014-07" db="EMBL/GenBank/DDBJ databases">
        <title>Methanogenic archaea and the global carbon cycle.</title>
        <authorList>
            <person name="Henriksen J.R."/>
            <person name="Luke J."/>
            <person name="Reinhart S."/>
            <person name="Benedict M.N."/>
            <person name="Youngblut N.D."/>
            <person name="Metcalf M.E."/>
            <person name="Whitaker R.J."/>
            <person name="Metcalf W.W."/>
        </authorList>
    </citation>
    <scope>NUCLEOTIDE SEQUENCE [LARGE SCALE GENOMIC DNA]</scope>
    <source>
        <strain evidence="2 3">Wiesmoor</strain>
    </source>
</reference>
<evidence type="ECO:0000256" key="1">
    <source>
        <dbReference type="SAM" id="Coils"/>
    </source>
</evidence>
<dbReference type="HOGENOM" id="CLU_3302687_0_0_2"/>
<dbReference type="KEGG" id="mbw:MSBRW_1428"/>
<feature type="coiled-coil region" evidence="1">
    <location>
        <begin position="9"/>
        <end position="36"/>
    </location>
</feature>
<name>A0A0E3LL55_METBA</name>
<accession>A0A0E3LL55</accession>
<keyword evidence="1" id="KW-0175">Coiled coil</keyword>
<dbReference type="AlphaFoldDB" id="A0A0E3LL55"/>
<protein>
    <submittedName>
        <fullName evidence="2">Mobile element protein</fullName>
    </submittedName>
</protein>
<evidence type="ECO:0000313" key="2">
    <source>
        <dbReference type="EMBL" id="AKB50681.1"/>
    </source>
</evidence>
<dbReference type="EMBL" id="CP009526">
    <property type="protein sequence ID" value="AKB50681.1"/>
    <property type="molecule type" value="Genomic_DNA"/>
</dbReference>
<organism evidence="2 3">
    <name type="scientific">Methanosarcina barkeri str. Wiesmoor</name>
    <dbReference type="NCBI Taxonomy" id="1434109"/>
    <lineage>
        <taxon>Archaea</taxon>
        <taxon>Methanobacteriati</taxon>
        <taxon>Methanobacteriota</taxon>
        <taxon>Stenosarchaea group</taxon>
        <taxon>Methanomicrobia</taxon>
        <taxon>Methanosarcinales</taxon>
        <taxon>Methanosarcinaceae</taxon>
        <taxon>Methanosarcina</taxon>
    </lineage>
</organism>
<gene>
    <name evidence="2" type="ORF">MSBRW_1428</name>
</gene>
<sequence>MLLSHKMKEKKEATLRRKLEKELEKAEKSFKKLAGENFF</sequence>
<dbReference type="PATRIC" id="fig|1434109.4.peg.1793"/>
<dbReference type="Proteomes" id="UP000033038">
    <property type="component" value="Chromosome"/>
</dbReference>
<proteinExistence type="predicted"/>
<evidence type="ECO:0000313" key="3">
    <source>
        <dbReference type="Proteomes" id="UP000033038"/>
    </source>
</evidence>